<evidence type="ECO:0000313" key="2">
    <source>
        <dbReference type="EMBL" id="PKI75899.1"/>
    </source>
</evidence>
<sequence length="135" mass="14959">MGRGWRIGPTGLDLQQGNSGPKPVSEELRRKVINRKMTILPPGADGPKLSADSDHLFTREGESCEEPFERDSTTRRSCGEKRHVVRARLHPVREFGDFWFESGRVVTGIPGGFPAILAGFGLGLGWTNEWEWAGV</sequence>
<accession>A0A2I0L5A2</accession>
<proteinExistence type="predicted"/>
<evidence type="ECO:0000256" key="1">
    <source>
        <dbReference type="SAM" id="MobiDB-lite"/>
    </source>
</evidence>
<feature type="region of interest" description="Disordered" evidence="1">
    <location>
        <begin position="1"/>
        <end position="25"/>
    </location>
</feature>
<dbReference type="EMBL" id="PGOL01000145">
    <property type="protein sequence ID" value="PKI75899.1"/>
    <property type="molecule type" value="Genomic_DNA"/>
</dbReference>
<protein>
    <submittedName>
        <fullName evidence="2">Uncharacterized protein</fullName>
    </submittedName>
</protein>
<gene>
    <name evidence="2" type="ORF">CRG98_003698</name>
</gene>
<dbReference type="Proteomes" id="UP000233551">
    <property type="component" value="Unassembled WGS sequence"/>
</dbReference>
<dbReference type="AlphaFoldDB" id="A0A2I0L5A2"/>
<reference evidence="2 3" key="1">
    <citation type="submission" date="2017-11" db="EMBL/GenBank/DDBJ databases">
        <title>De-novo sequencing of pomegranate (Punica granatum L.) genome.</title>
        <authorList>
            <person name="Akparov Z."/>
            <person name="Amiraslanov A."/>
            <person name="Hajiyeva S."/>
            <person name="Abbasov M."/>
            <person name="Kaur K."/>
            <person name="Hamwieh A."/>
            <person name="Solovyev V."/>
            <person name="Salamov A."/>
            <person name="Braich B."/>
            <person name="Kosarev P."/>
            <person name="Mahmoud A."/>
            <person name="Hajiyev E."/>
            <person name="Babayeva S."/>
            <person name="Izzatullayeva V."/>
            <person name="Mammadov A."/>
            <person name="Mammadov A."/>
            <person name="Sharifova S."/>
            <person name="Ojaghi J."/>
            <person name="Eynullazada K."/>
            <person name="Bayramov B."/>
            <person name="Abdulazimova A."/>
            <person name="Shahmuradov I."/>
        </authorList>
    </citation>
    <scope>NUCLEOTIDE SEQUENCE [LARGE SCALE GENOMIC DNA]</scope>
    <source>
        <strain evidence="3">cv. AG2017</strain>
        <tissue evidence="2">Leaf</tissue>
    </source>
</reference>
<organism evidence="2 3">
    <name type="scientific">Punica granatum</name>
    <name type="common">Pomegranate</name>
    <dbReference type="NCBI Taxonomy" id="22663"/>
    <lineage>
        <taxon>Eukaryota</taxon>
        <taxon>Viridiplantae</taxon>
        <taxon>Streptophyta</taxon>
        <taxon>Embryophyta</taxon>
        <taxon>Tracheophyta</taxon>
        <taxon>Spermatophyta</taxon>
        <taxon>Magnoliopsida</taxon>
        <taxon>eudicotyledons</taxon>
        <taxon>Gunneridae</taxon>
        <taxon>Pentapetalae</taxon>
        <taxon>rosids</taxon>
        <taxon>malvids</taxon>
        <taxon>Myrtales</taxon>
        <taxon>Lythraceae</taxon>
        <taxon>Punica</taxon>
    </lineage>
</organism>
<name>A0A2I0L5A2_PUNGR</name>
<evidence type="ECO:0000313" key="3">
    <source>
        <dbReference type="Proteomes" id="UP000233551"/>
    </source>
</evidence>
<comment type="caution">
    <text evidence="2">The sequence shown here is derived from an EMBL/GenBank/DDBJ whole genome shotgun (WGS) entry which is preliminary data.</text>
</comment>
<keyword evidence="3" id="KW-1185">Reference proteome</keyword>